<sequence length="67" mass="7433">MFLEHRLESLAIADEKIRLHFVVIGAGIAGLSCAIALQRIGHRVTLIERNQDMTNLKISSHASHSKN</sequence>
<accession>A0AAD7GDW4</accession>
<dbReference type="Proteomes" id="UP001221757">
    <property type="component" value="Unassembled WGS sequence"/>
</dbReference>
<name>A0AAD7GDW4_MYCRO</name>
<dbReference type="InterPro" id="IPR036188">
    <property type="entry name" value="FAD/NAD-bd_sf"/>
</dbReference>
<dbReference type="InterPro" id="IPR006076">
    <property type="entry name" value="FAD-dep_OxRdtase"/>
</dbReference>
<dbReference type="AlphaFoldDB" id="A0AAD7GDW4"/>
<feature type="transmembrane region" description="Helical" evidence="1">
    <location>
        <begin position="17"/>
        <end position="37"/>
    </location>
</feature>
<comment type="caution">
    <text evidence="3">The sequence shown here is derived from an EMBL/GenBank/DDBJ whole genome shotgun (WGS) entry which is preliminary data.</text>
</comment>
<keyword evidence="1" id="KW-1133">Transmembrane helix</keyword>
<evidence type="ECO:0000313" key="3">
    <source>
        <dbReference type="EMBL" id="KAJ7680008.1"/>
    </source>
</evidence>
<dbReference type="Pfam" id="PF01266">
    <property type="entry name" value="DAO"/>
    <property type="match status" value="1"/>
</dbReference>
<dbReference type="EMBL" id="JARKIE010000124">
    <property type="protein sequence ID" value="KAJ7680008.1"/>
    <property type="molecule type" value="Genomic_DNA"/>
</dbReference>
<keyword evidence="4" id="KW-1185">Reference proteome</keyword>
<protein>
    <recommendedName>
        <fullName evidence="2">FAD dependent oxidoreductase domain-containing protein</fullName>
    </recommendedName>
</protein>
<reference evidence="3" key="1">
    <citation type="submission" date="2023-03" db="EMBL/GenBank/DDBJ databases">
        <title>Massive genome expansion in bonnet fungi (Mycena s.s.) driven by repeated elements and novel gene families across ecological guilds.</title>
        <authorList>
            <consortium name="Lawrence Berkeley National Laboratory"/>
            <person name="Harder C.B."/>
            <person name="Miyauchi S."/>
            <person name="Viragh M."/>
            <person name="Kuo A."/>
            <person name="Thoen E."/>
            <person name="Andreopoulos B."/>
            <person name="Lu D."/>
            <person name="Skrede I."/>
            <person name="Drula E."/>
            <person name="Henrissat B."/>
            <person name="Morin E."/>
            <person name="Kohler A."/>
            <person name="Barry K."/>
            <person name="LaButti K."/>
            <person name="Morin E."/>
            <person name="Salamov A."/>
            <person name="Lipzen A."/>
            <person name="Mereny Z."/>
            <person name="Hegedus B."/>
            <person name="Baldrian P."/>
            <person name="Stursova M."/>
            <person name="Weitz H."/>
            <person name="Taylor A."/>
            <person name="Grigoriev I.V."/>
            <person name="Nagy L.G."/>
            <person name="Martin F."/>
            <person name="Kauserud H."/>
        </authorList>
    </citation>
    <scope>NUCLEOTIDE SEQUENCE</scope>
    <source>
        <strain evidence="3">CBHHK067</strain>
    </source>
</reference>
<proteinExistence type="predicted"/>
<organism evidence="3 4">
    <name type="scientific">Mycena rosella</name>
    <name type="common">Pink bonnet</name>
    <name type="synonym">Agaricus rosellus</name>
    <dbReference type="NCBI Taxonomy" id="1033263"/>
    <lineage>
        <taxon>Eukaryota</taxon>
        <taxon>Fungi</taxon>
        <taxon>Dikarya</taxon>
        <taxon>Basidiomycota</taxon>
        <taxon>Agaricomycotina</taxon>
        <taxon>Agaricomycetes</taxon>
        <taxon>Agaricomycetidae</taxon>
        <taxon>Agaricales</taxon>
        <taxon>Marasmiineae</taxon>
        <taxon>Mycenaceae</taxon>
        <taxon>Mycena</taxon>
    </lineage>
</organism>
<dbReference type="PROSITE" id="PS51257">
    <property type="entry name" value="PROKAR_LIPOPROTEIN"/>
    <property type="match status" value="1"/>
</dbReference>
<evidence type="ECO:0000256" key="1">
    <source>
        <dbReference type="SAM" id="Phobius"/>
    </source>
</evidence>
<dbReference type="Gene3D" id="3.50.50.60">
    <property type="entry name" value="FAD/NAD(P)-binding domain"/>
    <property type="match status" value="1"/>
</dbReference>
<evidence type="ECO:0000259" key="2">
    <source>
        <dbReference type="Pfam" id="PF01266"/>
    </source>
</evidence>
<evidence type="ECO:0000313" key="4">
    <source>
        <dbReference type="Proteomes" id="UP001221757"/>
    </source>
</evidence>
<dbReference type="SUPFAM" id="SSF51971">
    <property type="entry name" value="Nucleotide-binding domain"/>
    <property type="match status" value="1"/>
</dbReference>
<keyword evidence="1" id="KW-0472">Membrane</keyword>
<keyword evidence="1" id="KW-0812">Transmembrane</keyword>
<gene>
    <name evidence="3" type="ORF">B0H17DRAFT_1077088</name>
</gene>
<feature type="domain" description="FAD dependent oxidoreductase" evidence="2">
    <location>
        <begin position="21"/>
        <end position="53"/>
    </location>
</feature>